<keyword evidence="3" id="KW-1185">Reference proteome</keyword>
<name>A0A166QI02_9AGAM</name>
<evidence type="ECO:0000313" key="2">
    <source>
        <dbReference type="EMBL" id="KZP27169.1"/>
    </source>
</evidence>
<organism evidence="2 3">
    <name type="scientific">Athelia psychrophila</name>
    <dbReference type="NCBI Taxonomy" id="1759441"/>
    <lineage>
        <taxon>Eukaryota</taxon>
        <taxon>Fungi</taxon>
        <taxon>Dikarya</taxon>
        <taxon>Basidiomycota</taxon>
        <taxon>Agaricomycotina</taxon>
        <taxon>Agaricomycetes</taxon>
        <taxon>Agaricomycetidae</taxon>
        <taxon>Atheliales</taxon>
        <taxon>Atheliaceae</taxon>
        <taxon>Athelia</taxon>
    </lineage>
</organism>
<gene>
    <name evidence="2" type="ORF">FIBSPDRAFT_853883</name>
</gene>
<sequence length="67" mass="7530">AEGTTRQIPPPTAHNYPARQTHIWYAPFTPSVHLLVDEAADERAEDGSEEEGEGVYRQRARRRVGSV</sequence>
<protein>
    <submittedName>
        <fullName evidence="2">Uncharacterized protein</fullName>
    </submittedName>
</protein>
<accession>A0A166QI02</accession>
<evidence type="ECO:0000313" key="3">
    <source>
        <dbReference type="Proteomes" id="UP000076532"/>
    </source>
</evidence>
<dbReference type="AlphaFoldDB" id="A0A166QI02"/>
<reference evidence="2 3" key="1">
    <citation type="journal article" date="2016" name="Mol. Biol. Evol.">
        <title>Comparative Genomics of Early-Diverging Mushroom-Forming Fungi Provides Insights into the Origins of Lignocellulose Decay Capabilities.</title>
        <authorList>
            <person name="Nagy L.G."/>
            <person name="Riley R."/>
            <person name="Tritt A."/>
            <person name="Adam C."/>
            <person name="Daum C."/>
            <person name="Floudas D."/>
            <person name="Sun H."/>
            <person name="Yadav J.S."/>
            <person name="Pangilinan J."/>
            <person name="Larsson K.H."/>
            <person name="Matsuura K."/>
            <person name="Barry K."/>
            <person name="Labutti K."/>
            <person name="Kuo R."/>
            <person name="Ohm R.A."/>
            <person name="Bhattacharya S.S."/>
            <person name="Shirouzu T."/>
            <person name="Yoshinaga Y."/>
            <person name="Martin F.M."/>
            <person name="Grigoriev I.V."/>
            <person name="Hibbett D.S."/>
        </authorList>
    </citation>
    <scope>NUCLEOTIDE SEQUENCE [LARGE SCALE GENOMIC DNA]</scope>
    <source>
        <strain evidence="2 3">CBS 109695</strain>
    </source>
</reference>
<dbReference type="Proteomes" id="UP000076532">
    <property type="component" value="Unassembled WGS sequence"/>
</dbReference>
<evidence type="ECO:0000256" key="1">
    <source>
        <dbReference type="SAM" id="MobiDB-lite"/>
    </source>
</evidence>
<feature type="non-terminal residue" evidence="2">
    <location>
        <position position="1"/>
    </location>
</feature>
<feature type="compositionally biased region" description="Basic residues" evidence="1">
    <location>
        <begin position="58"/>
        <end position="67"/>
    </location>
</feature>
<proteinExistence type="predicted"/>
<feature type="region of interest" description="Disordered" evidence="1">
    <location>
        <begin position="39"/>
        <end position="67"/>
    </location>
</feature>
<feature type="non-terminal residue" evidence="2">
    <location>
        <position position="67"/>
    </location>
</feature>
<dbReference type="EMBL" id="KV417510">
    <property type="protein sequence ID" value="KZP27169.1"/>
    <property type="molecule type" value="Genomic_DNA"/>
</dbReference>